<keyword evidence="3" id="KW-1185">Reference proteome</keyword>
<dbReference type="Pfam" id="PF00646">
    <property type="entry name" value="F-box"/>
    <property type="match status" value="1"/>
</dbReference>
<evidence type="ECO:0000259" key="1">
    <source>
        <dbReference type="PROSITE" id="PS50181"/>
    </source>
</evidence>
<dbReference type="Gene3D" id="2.130.10.10">
    <property type="entry name" value="YVTN repeat-like/Quinoprotein amine dehydrogenase"/>
    <property type="match status" value="1"/>
</dbReference>
<feature type="domain" description="F-box" evidence="1">
    <location>
        <begin position="1"/>
        <end position="50"/>
    </location>
</feature>
<dbReference type="InterPro" id="IPR036322">
    <property type="entry name" value="WD40_repeat_dom_sf"/>
</dbReference>
<name>A0AAU9U456_EUPED</name>
<evidence type="ECO:0000313" key="2">
    <source>
        <dbReference type="EMBL" id="CAH2093567.1"/>
    </source>
</evidence>
<comment type="caution">
    <text evidence="2">The sequence shown here is derived from an EMBL/GenBank/DDBJ whole genome shotgun (WGS) entry which is preliminary data.</text>
</comment>
<organism evidence="2 3">
    <name type="scientific">Euphydryas editha</name>
    <name type="common">Edith's checkerspot</name>
    <dbReference type="NCBI Taxonomy" id="104508"/>
    <lineage>
        <taxon>Eukaryota</taxon>
        <taxon>Metazoa</taxon>
        <taxon>Ecdysozoa</taxon>
        <taxon>Arthropoda</taxon>
        <taxon>Hexapoda</taxon>
        <taxon>Insecta</taxon>
        <taxon>Pterygota</taxon>
        <taxon>Neoptera</taxon>
        <taxon>Endopterygota</taxon>
        <taxon>Lepidoptera</taxon>
        <taxon>Glossata</taxon>
        <taxon>Ditrysia</taxon>
        <taxon>Papilionoidea</taxon>
        <taxon>Nymphalidae</taxon>
        <taxon>Nymphalinae</taxon>
        <taxon>Euphydryas</taxon>
    </lineage>
</organism>
<dbReference type="SUPFAM" id="SSF50978">
    <property type="entry name" value="WD40 repeat-like"/>
    <property type="match status" value="1"/>
</dbReference>
<protein>
    <recommendedName>
        <fullName evidence="1">F-box domain-containing protein</fullName>
    </recommendedName>
</protein>
<dbReference type="AlphaFoldDB" id="A0AAU9U456"/>
<reference evidence="2" key="1">
    <citation type="submission" date="2022-03" db="EMBL/GenBank/DDBJ databases">
        <authorList>
            <person name="Tunstrom K."/>
        </authorList>
    </citation>
    <scope>NUCLEOTIDE SEQUENCE</scope>
</reference>
<dbReference type="SMART" id="SM00256">
    <property type="entry name" value="FBOX"/>
    <property type="match status" value="1"/>
</dbReference>
<dbReference type="InterPro" id="IPR001810">
    <property type="entry name" value="F-box_dom"/>
</dbReference>
<dbReference type="SUPFAM" id="SSF81383">
    <property type="entry name" value="F-box domain"/>
    <property type="match status" value="1"/>
</dbReference>
<proteinExistence type="predicted"/>
<sequence>MEEVTFPTEVWLEIFKKIDRTNLMELRLVCHNFYDMIEYLLNKNPVWKKVTDEIILDECLEMTMQRAHPYVLVSQWNEIEDPVLWRGTYLSFKKWQKVLINPHTKNTIVSTSNFGDISCICTFDKYIAIGFDNGSIANYTIDNISQPFYLANHGTRLIQVEFWYCNGDVLVVSVGDDFALKFWDLQNKIEITTSGFFANSINSGECRHFCIGNMGGILTSYDRVSKHTSISPGPTLDLELDYDELLIAHAVDGINMTAIVWQKGSTVEFFYLGVIEDGKLIDFTLAQVQEKNELPENLGASVKRLTMLTVSLFFIIGENCIGSTSSYENEWYEYNLVQHFGCNVKSTALHAQILMFGLEDGSIHLLYISHYDHVVELEERIKYSKKIEVDTEPIIDLTVLEVDKKPCIVAVTDQKVHLINFF</sequence>
<dbReference type="EMBL" id="CAKOGL010000013">
    <property type="protein sequence ID" value="CAH2093567.1"/>
    <property type="molecule type" value="Genomic_DNA"/>
</dbReference>
<accession>A0AAU9U456</accession>
<gene>
    <name evidence="2" type="ORF">EEDITHA_LOCUS9221</name>
</gene>
<evidence type="ECO:0000313" key="3">
    <source>
        <dbReference type="Proteomes" id="UP001153954"/>
    </source>
</evidence>
<dbReference type="InterPro" id="IPR036047">
    <property type="entry name" value="F-box-like_dom_sf"/>
</dbReference>
<dbReference type="PROSITE" id="PS50181">
    <property type="entry name" value="FBOX"/>
    <property type="match status" value="1"/>
</dbReference>
<dbReference type="Proteomes" id="UP001153954">
    <property type="component" value="Unassembled WGS sequence"/>
</dbReference>
<dbReference type="InterPro" id="IPR015943">
    <property type="entry name" value="WD40/YVTN_repeat-like_dom_sf"/>
</dbReference>
<dbReference type="Gene3D" id="1.20.1280.50">
    <property type="match status" value="1"/>
</dbReference>